<keyword evidence="5" id="KW-1185">Reference proteome</keyword>
<dbReference type="GO" id="GO:0005975">
    <property type="term" value="P:carbohydrate metabolic process"/>
    <property type="evidence" value="ECO:0007669"/>
    <property type="project" value="InterPro"/>
</dbReference>
<dbReference type="EMBL" id="FUZU01000004">
    <property type="protein sequence ID" value="SKC85887.1"/>
    <property type="molecule type" value="Genomic_DNA"/>
</dbReference>
<evidence type="ECO:0000259" key="3">
    <source>
        <dbReference type="Pfam" id="PF22124"/>
    </source>
</evidence>
<feature type="domain" description="Glycosyl hydrolase family 95 N-terminal" evidence="1">
    <location>
        <begin position="49"/>
        <end position="284"/>
    </location>
</feature>
<accession>A0A1T5MCB7</accession>
<organism evidence="4 5">
    <name type="scientific">Ohtaekwangia koreensis</name>
    <dbReference type="NCBI Taxonomy" id="688867"/>
    <lineage>
        <taxon>Bacteria</taxon>
        <taxon>Pseudomonadati</taxon>
        <taxon>Bacteroidota</taxon>
        <taxon>Cytophagia</taxon>
        <taxon>Cytophagales</taxon>
        <taxon>Fulvivirgaceae</taxon>
        <taxon>Ohtaekwangia</taxon>
    </lineage>
</organism>
<evidence type="ECO:0000259" key="1">
    <source>
        <dbReference type="Pfam" id="PF14498"/>
    </source>
</evidence>
<proteinExistence type="predicted"/>
<dbReference type="InterPro" id="IPR027414">
    <property type="entry name" value="GH95_N_dom"/>
</dbReference>
<evidence type="ECO:0000259" key="2">
    <source>
        <dbReference type="Pfam" id="PF21307"/>
    </source>
</evidence>
<name>A0A1T5MCB7_9BACT</name>
<feature type="domain" description="Alpha fucosidase A-like C-terminal" evidence="2">
    <location>
        <begin position="716"/>
        <end position="783"/>
    </location>
</feature>
<reference evidence="4 5" key="1">
    <citation type="submission" date="2017-02" db="EMBL/GenBank/DDBJ databases">
        <authorList>
            <person name="Peterson S.W."/>
        </authorList>
    </citation>
    <scope>NUCLEOTIDE SEQUENCE [LARGE SCALE GENOMIC DNA]</scope>
    <source>
        <strain evidence="4 5">DSM 25262</strain>
    </source>
</reference>
<dbReference type="Pfam" id="PF14498">
    <property type="entry name" value="Glyco_hyd_65N_2"/>
    <property type="match status" value="1"/>
</dbReference>
<dbReference type="Pfam" id="PF22124">
    <property type="entry name" value="Glyco_hydro_95_cat"/>
    <property type="match status" value="1"/>
</dbReference>
<gene>
    <name evidence="4" type="ORF">SAMN05660236_4988</name>
</gene>
<dbReference type="InterPro" id="IPR012341">
    <property type="entry name" value="6hp_glycosidase-like_sf"/>
</dbReference>
<evidence type="ECO:0000313" key="5">
    <source>
        <dbReference type="Proteomes" id="UP000190961"/>
    </source>
</evidence>
<dbReference type="STRING" id="688867.SAMN05660236_4988"/>
<dbReference type="FunFam" id="1.50.10.10:FF:000028">
    <property type="entry name" value="Alpha-L-fucosidase 2"/>
    <property type="match status" value="1"/>
</dbReference>
<dbReference type="Proteomes" id="UP000190961">
    <property type="component" value="Unassembled WGS sequence"/>
</dbReference>
<feature type="domain" description="Glycosyl hydrolase family 95 catalytic" evidence="3">
    <location>
        <begin position="307"/>
        <end position="713"/>
    </location>
</feature>
<dbReference type="SUPFAM" id="SSF48208">
    <property type="entry name" value="Six-hairpin glycosidases"/>
    <property type="match status" value="1"/>
</dbReference>
<protein>
    <submittedName>
        <fullName evidence="4">Alpha-L-fucosidase 2</fullName>
    </submittedName>
</protein>
<dbReference type="InterPro" id="IPR008928">
    <property type="entry name" value="6-hairpin_glycosidase_sf"/>
</dbReference>
<sequence length="839" mass="94173">MIVCFIFTSVRLTTNRIGMNKIYMKYSMLLMCGLFCIHSVAQQNVPLKLWYDKPAVKWEEALPLGNGRLGTMLYGNPQQEELQLNEGTVWAGGPNNNINPVTATVIPEIRKLIAEGKYAEAQAIADKNVHSLNDGMPYQPVGSLFIGFPQYKNVTNYYRDLNIEDAVATVSYEADGVKYKREVFVSFPDQVVIVRLTADKPGSITCTLSVKSPQKHTVRSEKNALVLTGITGDHEGVKGAVEFEGQFHAVTEGGAVSSDSLQVSITKATAVTVYISIASNFKNYRDISADEHQKALQYLQAALKKKYTVAISEHKKYYKKYFDRVKLNLGTTASVQKTTDVRLSEFATANDPHLAALYFQYGRYLLISSSQSGGQPGTLQGIWNHHLMPPWDSKYTVNINTEMNYWPAEVTNLSELHDPLFKMLDDLSHTGKESATKTYGARGWVCHHNTDLWRITDPVDGAHSWGMWPMGGAWLSQHLWEHYMFTGDVNFLKQYYHVLKGASQFFVDVLQEDPEHHWLVVSPSVSPENTYSYNETQRASITAGTTMDNQLLFDLFGRTIKAAEILKFDKPFADSLRQLKLRLAPMQVGKNSQLQEWIHDWDNPNDKHRHVSHLYGLYPSVQISPYRNPELFEAARNTLTQRGDVSTGWSMGWKVNFWARLLDGNHAYKLITDQLRPVGTNAGGGGTYPNLFDAHPPFQIDGNFGCTSGIAEMFVQSHDGALYILPALPDQWKDGEVKGLVARGGYEVDIAWKDKKITALKIRSKLGGVCRVRVHQPLKAGGKFVMKDAVGENKNPFYQVEALRAPIISPQAQLRKTTLPVSMLYDVSTEAGKEYTFVP</sequence>
<evidence type="ECO:0000313" key="4">
    <source>
        <dbReference type="EMBL" id="SKC85887.1"/>
    </source>
</evidence>
<dbReference type="InterPro" id="IPR054363">
    <property type="entry name" value="GH95_cat"/>
</dbReference>
<dbReference type="PANTHER" id="PTHR31084">
    <property type="entry name" value="ALPHA-L-FUCOSIDASE 2"/>
    <property type="match status" value="1"/>
</dbReference>
<dbReference type="PIRSF" id="PIRSF007663">
    <property type="entry name" value="UCP007663"/>
    <property type="match status" value="1"/>
</dbReference>
<dbReference type="InterPro" id="IPR016518">
    <property type="entry name" value="Alpha-L-fucosidase"/>
</dbReference>
<dbReference type="InterPro" id="IPR049053">
    <property type="entry name" value="AFCA-like_C"/>
</dbReference>
<dbReference type="Pfam" id="PF21307">
    <property type="entry name" value="Glyco_hydro_95_C"/>
    <property type="match status" value="1"/>
</dbReference>
<dbReference type="PANTHER" id="PTHR31084:SF0">
    <property type="entry name" value="ALPHA-L-FUCOSIDASE 2"/>
    <property type="match status" value="1"/>
</dbReference>
<dbReference type="AlphaFoldDB" id="A0A1T5MCB7"/>
<dbReference type="GO" id="GO:0004560">
    <property type="term" value="F:alpha-L-fucosidase activity"/>
    <property type="evidence" value="ECO:0007669"/>
    <property type="project" value="InterPro"/>
</dbReference>
<dbReference type="Gene3D" id="1.50.10.10">
    <property type="match status" value="1"/>
</dbReference>